<protein>
    <recommendedName>
        <fullName evidence="3">Solute-binding protein family 3/N-terminal domain-containing protein</fullName>
    </recommendedName>
</protein>
<keyword evidence="5" id="KW-1185">Reference proteome</keyword>
<evidence type="ECO:0000256" key="2">
    <source>
        <dbReference type="ARBA" id="ARBA00022729"/>
    </source>
</evidence>
<dbReference type="InterPro" id="IPR001638">
    <property type="entry name" value="Solute-binding_3/MltF_N"/>
</dbReference>
<dbReference type="Pfam" id="PF00497">
    <property type="entry name" value="SBP_bac_3"/>
    <property type="match status" value="1"/>
</dbReference>
<evidence type="ECO:0000313" key="5">
    <source>
        <dbReference type="Proteomes" id="UP000006334"/>
    </source>
</evidence>
<keyword evidence="2" id="KW-0732">Signal</keyword>
<dbReference type="RefSeq" id="WP_008845788.1">
    <property type="nucleotide sequence ID" value="NZ_BAEN01000065.1"/>
</dbReference>
<accession>K6YXM4</accession>
<dbReference type="eggNOG" id="COG0834">
    <property type="taxonomic scope" value="Bacteria"/>
</dbReference>
<name>K6YXM4_9ALTE</name>
<proteinExistence type="inferred from homology"/>
<dbReference type="EMBL" id="BAEN01000065">
    <property type="protein sequence ID" value="GAC15985.1"/>
    <property type="molecule type" value="Genomic_DNA"/>
</dbReference>
<feature type="domain" description="Solute-binding protein family 3/N-terminal" evidence="3">
    <location>
        <begin position="22"/>
        <end position="233"/>
    </location>
</feature>
<gene>
    <name evidence="4" type="ORF">GLIP_3371</name>
</gene>
<dbReference type="STRING" id="1127673.GLIP_3371"/>
<evidence type="ECO:0000313" key="4">
    <source>
        <dbReference type="EMBL" id="GAC15985.1"/>
    </source>
</evidence>
<comment type="similarity">
    <text evidence="1">Belongs to the bacterial solute-binding protein 3 family.</text>
</comment>
<comment type="caution">
    <text evidence="4">The sequence shown here is derived from an EMBL/GenBank/DDBJ whole genome shotgun (WGS) entry which is preliminary data.</text>
</comment>
<dbReference type="SUPFAM" id="SSF53850">
    <property type="entry name" value="Periplasmic binding protein-like II"/>
    <property type="match status" value="1"/>
</dbReference>
<dbReference type="PANTHER" id="PTHR35936">
    <property type="entry name" value="MEMBRANE-BOUND LYTIC MUREIN TRANSGLYCOSYLASE F"/>
    <property type="match status" value="1"/>
</dbReference>
<sequence>MLVMIFVSALPLHLMADTLVSHCRDYPPELYFDGETCIGVIPELVEDVLEELGHDVDWVYAPWIRSMKEAQRGNVDLLVRHSMTEKRLLHLKPINYGVRKRTLSFFKSNKFKGDITSYEDLEKVRLGAIRGIFYSPEFSKLNPENLILVGKTEQLIGMLDMARIDIVVTSESHNIELFEGRFDKVSFEDHFLNYHYISIPKTSKALRYYDEIATNMLKYRKTGKINQYFKKYGLPPPDQDYSESERN</sequence>
<evidence type="ECO:0000259" key="3">
    <source>
        <dbReference type="Pfam" id="PF00497"/>
    </source>
</evidence>
<dbReference type="PANTHER" id="PTHR35936:SF25">
    <property type="entry name" value="ABC TRANSPORTER SUBSTRATE-BINDING PROTEIN"/>
    <property type="match status" value="1"/>
</dbReference>
<evidence type="ECO:0000256" key="1">
    <source>
        <dbReference type="ARBA" id="ARBA00010333"/>
    </source>
</evidence>
<dbReference type="Proteomes" id="UP000006334">
    <property type="component" value="Unassembled WGS sequence"/>
</dbReference>
<organism evidence="4 5">
    <name type="scientific">Aliiglaciecola lipolytica E3</name>
    <dbReference type="NCBI Taxonomy" id="1127673"/>
    <lineage>
        <taxon>Bacteria</taxon>
        <taxon>Pseudomonadati</taxon>
        <taxon>Pseudomonadota</taxon>
        <taxon>Gammaproteobacteria</taxon>
        <taxon>Alteromonadales</taxon>
        <taxon>Alteromonadaceae</taxon>
        <taxon>Aliiglaciecola</taxon>
    </lineage>
</organism>
<dbReference type="AlphaFoldDB" id="K6YXM4"/>
<dbReference type="Gene3D" id="3.40.190.10">
    <property type="entry name" value="Periplasmic binding protein-like II"/>
    <property type="match status" value="2"/>
</dbReference>
<reference evidence="4 5" key="1">
    <citation type="journal article" date="2017" name="Antonie Van Leeuwenhoek">
        <title>Rhizobium rhizosphaerae sp. nov., a novel species isolated from rice rhizosphere.</title>
        <authorList>
            <person name="Zhao J.J."/>
            <person name="Zhang J."/>
            <person name="Zhang R.J."/>
            <person name="Zhang C.W."/>
            <person name="Yin H.Q."/>
            <person name="Zhang X.X."/>
        </authorList>
    </citation>
    <scope>NUCLEOTIDE SEQUENCE [LARGE SCALE GENOMIC DNA]</scope>
    <source>
        <strain evidence="4 5">E3</strain>
    </source>
</reference>